<protein>
    <submittedName>
        <fullName evidence="1">Uncharacterized protein</fullName>
    </submittedName>
</protein>
<accession>A0ABU5JNS3</accession>
<gene>
    <name evidence="1" type="ORF">U2F25_33450</name>
</gene>
<sequence>MVAANRGGGIVKVRCDDRGNGGCGRPITEITRDGNGHVMVLGALEAQNGDPGGRLTAQVPGMKITRRRRDAVVGDTTDPTDRKPPEPRVDLIEARLMAHEAGQPFTDGLWFEEGVAAERAKYEKLVAEWDPAGVSSGTGRRTVACNCRRKRVATVTQEQLNAAYEAAIAAGRRSITLDDLRKTHPPASR</sequence>
<comment type="caution">
    <text evidence="1">The sequence shown here is derived from an EMBL/GenBank/DDBJ whole genome shotgun (WGS) entry which is preliminary data.</text>
</comment>
<dbReference type="Proteomes" id="UP001290101">
    <property type="component" value="Unassembled WGS sequence"/>
</dbReference>
<name>A0ABU5JNS3_9ACTN</name>
<evidence type="ECO:0000313" key="1">
    <source>
        <dbReference type="EMBL" id="MDZ5494295.1"/>
    </source>
</evidence>
<reference evidence="1 2" key="1">
    <citation type="submission" date="2023-12" db="EMBL/GenBank/DDBJ databases">
        <title>Micromonospora sp. nov., isolated from Atacama Desert.</title>
        <authorList>
            <person name="Carro L."/>
            <person name="Golinska P."/>
            <person name="Klenk H.-P."/>
            <person name="Goodfellow M."/>
        </authorList>
    </citation>
    <scope>NUCLEOTIDE SEQUENCE [LARGE SCALE GENOMIC DNA]</scope>
    <source>
        <strain evidence="1 2">4G53</strain>
    </source>
</reference>
<evidence type="ECO:0000313" key="2">
    <source>
        <dbReference type="Proteomes" id="UP001290101"/>
    </source>
</evidence>
<organism evidence="1 2">
    <name type="scientific">Micromonospora sicca</name>
    <dbReference type="NCBI Taxonomy" id="2202420"/>
    <lineage>
        <taxon>Bacteria</taxon>
        <taxon>Bacillati</taxon>
        <taxon>Actinomycetota</taxon>
        <taxon>Actinomycetes</taxon>
        <taxon>Micromonosporales</taxon>
        <taxon>Micromonosporaceae</taxon>
        <taxon>Micromonospora</taxon>
    </lineage>
</organism>
<proteinExistence type="predicted"/>
<dbReference type="RefSeq" id="WP_322443770.1">
    <property type="nucleotide sequence ID" value="NZ_JAXOTQ010000068.1"/>
</dbReference>
<keyword evidence="2" id="KW-1185">Reference proteome</keyword>
<dbReference type="EMBL" id="JAXOTQ010000068">
    <property type="protein sequence ID" value="MDZ5494295.1"/>
    <property type="molecule type" value="Genomic_DNA"/>
</dbReference>